<dbReference type="Proteomes" id="UP001437256">
    <property type="component" value="Unassembled WGS sequence"/>
</dbReference>
<gene>
    <name evidence="1" type="ORF">AAF712_015656</name>
</gene>
<sequence>MKNSKIIPPWLRPRSTTKLKRLAAVLQRNPELGALARDLVFQGQPISIGDPGPVWSSFCDPDAPISSILSKLPNLESISFLFSSHMPLPFFGFSDSSCAALVQAVQSPKMKKIVSQHTRFGSIRAMVLFLRHCVSGGSLEEISVTCLADDPPWLVESLRDEWEDIPVPQAGSPSVLGTLRVEGMSLMVEEVLGWIVADETNVTLDHLSTLDVVGATTPAAAKLVDDILRLRSPTSP</sequence>
<dbReference type="EMBL" id="JBBXMP010000460">
    <property type="protein sequence ID" value="KAL0057691.1"/>
    <property type="molecule type" value="Genomic_DNA"/>
</dbReference>
<protein>
    <submittedName>
        <fullName evidence="1">Uncharacterized protein</fullName>
    </submittedName>
</protein>
<evidence type="ECO:0000313" key="1">
    <source>
        <dbReference type="EMBL" id="KAL0057691.1"/>
    </source>
</evidence>
<organism evidence="1 2">
    <name type="scientific">Marasmius tenuissimus</name>
    <dbReference type="NCBI Taxonomy" id="585030"/>
    <lineage>
        <taxon>Eukaryota</taxon>
        <taxon>Fungi</taxon>
        <taxon>Dikarya</taxon>
        <taxon>Basidiomycota</taxon>
        <taxon>Agaricomycotina</taxon>
        <taxon>Agaricomycetes</taxon>
        <taxon>Agaricomycetidae</taxon>
        <taxon>Agaricales</taxon>
        <taxon>Marasmiineae</taxon>
        <taxon>Marasmiaceae</taxon>
        <taxon>Marasmius</taxon>
    </lineage>
</organism>
<comment type="caution">
    <text evidence="1">The sequence shown here is derived from an EMBL/GenBank/DDBJ whole genome shotgun (WGS) entry which is preliminary data.</text>
</comment>
<keyword evidence="2" id="KW-1185">Reference proteome</keyword>
<name>A0ABR2Z9X3_9AGAR</name>
<reference evidence="1 2" key="1">
    <citation type="submission" date="2024-05" db="EMBL/GenBank/DDBJ databases">
        <title>A draft genome resource for the thread blight pathogen Marasmius tenuissimus strain MS-2.</title>
        <authorList>
            <person name="Yulfo-Soto G.E."/>
            <person name="Baruah I.K."/>
            <person name="Amoako-Attah I."/>
            <person name="Bukari Y."/>
            <person name="Meinhardt L.W."/>
            <person name="Bailey B.A."/>
            <person name="Cohen S.P."/>
        </authorList>
    </citation>
    <scope>NUCLEOTIDE SEQUENCE [LARGE SCALE GENOMIC DNA]</scope>
    <source>
        <strain evidence="1 2">MS-2</strain>
    </source>
</reference>
<accession>A0ABR2Z9X3</accession>
<proteinExistence type="predicted"/>
<evidence type="ECO:0000313" key="2">
    <source>
        <dbReference type="Proteomes" id="UP001437256"/>
    </source>
</evidence>